<organism evidence="2 4">
    <name type="scientific">Acinetobacter haemolyticus</name>
    <dbReference type="NCBI Taxonomy" id="29430"/>
    <lineage>
        <taxon>Bacteria</taxon>
        <taxon>Pseudomonadati</taxon>
        <taxon>Pseudomonadota</taxon>
        <taxon>Gammaproteobacteria</taxon>
        <taxon>Moraxellales</taxon>
        <taxon>Moraxellaceae</taxon>
        <taxon>Acinetobacter</taxon>
    </lineage>
</organism>
<sequence>MLEIFKHKSVRNIQFICSLLLLGSLYGCGSKDTPTELPQADAVLQLLHAQDASVIQIKLQQCQVGNLFVGQEGTSSKYDLYRCQITVERFDDEYKQSFLKDQVVHLRPYDSETGWQLVASN</sequence>
<dbReference type="EMBL" id="WTTO01000079">
    <property type="protein sequence ID" value="NAR74847.1"/>
    <property type="molecule type" value="Genomic_DNA"/>
</dbReference>
<name>A0A2K8PVC2_ACIHA</name>
<dbReference type="PROSITE" id="PS51257">
    <property type="entry name" value="PROKAR_LIPOPROTEIN"/>
    <property type="match status" value="1"/>
</dbReference>
<proteinExistence type="predicted"/>
<dbReference type="EMBL" id="CP031976">
    <property type="protein sequence ID" value="QHI14092.1"/>
    <property type="molecule type" value="Genomic_DNA"/>
</dbReference>
<protein>
    <submittedName>
        <fullName evidence="2">Uncharacterized protein</fullName>
    </submittedName>
</protein>
<gene>
    <name evidence="2" type="ORF">AhaeAN43_12325</name>
    <name evidence="1" type="ORF">GPS52_15550</name>
</gene>
<dbReference type="Proteomes" id="UP000451048">
    <property type="component" value="Unassembled WGS sequence"/>
</dbReference>
<dbReference type="RefSeq" id="WP_005091440.1">
    <property type="nucleotide sequence ID" value="NZ_CP018260.1"/>
</dbReference>
<dbReference type="AlphaFoldDB" id="A0A2K8PVC2"/>
<dbReference type="Proteomes" id="UP000463868">
    <property type="component" value="Chromosome"/>
</dbReference>
<evidence type="ECO:0000313" key="1">
    <source>
        <dbReference type="EMBL" id="NAR74847.1"/>
    </source>
</evidence>
<evidence type="ECO:0000313" key="2">
    <source>
        <dbReference type="EMBL" id="QHI14092.1"/>
    </source>
</evidence>
<evidence type="ECO:0000313" key="4">
    <source>
        <dbReference type="Proteomes" id="UP000463868"/>
    </source>
</evidence>
<evidence type="ECO:0000313" key="3">
    <source>
        <dbReference type="Proteomes" id="UP000451048"/>
    </source>
</evidence>
<reference evidence="2 4" key="1">
    <citation type="submission" date="2018-08" db="EMBL/GenBank/DDBJ databases">
        <title>Analysis of the genomic diversity of Mexican Acinetobacter haemolyticus clinical isolates.</title>
        <authorList>
            <person name="Castro-Jaimes S."/>
            <person name="Cevallos M.A."/>
        </authorList>
    </citation>
    <scope>NUCLEOTIDE SEQUENCE [LARGE SCALE GENOMIC DNA]</scope>
    <source>
        <strain evidence="2 4">AN43</strain>
    </source>
</reference>
<accession>A0A2K8PVC2</accession>
<reference evidence="1 3" key="2">
    <citation type="submission" date="2019-12" db="EMBL/GenBank/DDBJ databases">
        <title>Acinetobacter haemolyticus comparative genomics.</title>
        <authorList>
            <person name="Castro-Jaimes S."/>
            <person name="Bello-Lopez E."/>
            <person name="Velazquez-Acosta C."/>
            <person name="Volkow-Fernandez P."/>
            <person name="Lozano-Zarain P."/>
            <person name="Castillo Ramirez S."/>
            <person name="Cevallos M.A."/>
        </authorList>
    </citation>
    <scope>NUCLEOTIDE SEQUENCE [LARGE SCALE GENOMIC DNA]</scope>
    <source>
        <strain evidence="1 3">AN10</strain>
    </source>
</reference>